<dbReference type="EMBL" id="GL984312">
    <property type="protein sequence ID" value="EGR27874.1"/>
    <property type="molecule type" value="Genomic_DNA"/>
</dbReference>
<dbReference type="SUPFAM" id="SSF48403">
    <property type="entry name" value="Ankyrin repeat"/>
    <property type="match status" value="1"/>
</dbReference>
<dbReference type="Gene3D" id="1.25.40.20">
    <property type="entry name" value="Ankyrin repeat-containing domain"/>
    <property type="match status" value="1"/>
</dbReference>
<dbReference type="InterPro" id="IPR036770">
    <property type="entry name" value="Ankyrin_rpt-contain_sf"/>
</dbReference>
<dbReference type="AlphaFoldDB" id="G0R3Q7"/>
<accession>G0R3Q7</accession>
<protein>
    <submittedName>
        <fullName evidence="1">Leucine rich repeat protein</fullName>
    </submittedName>
</protein>
<reference evidence="1 2" key="1">
    <citation type="submission" date="2011-07" db="EMBL/GenBank/DDBJ databases">
        <authorList>
            <person name="Coyne R."/>
            <person name="Brami D."/>
            <person name="Johnson J."/>
            <person name="Hostetler J."/>
            <person name="Hannick L."/>
            <person name="Clark T."/>
            <person name="Cassidy-Hanley D."/>
            <person name="Inman J."/>
        </authorList>
    </citation>
    <scope>NUCLEOTIDE SEQUENCE [LARGE SCALE GENOMIC DNA]</scope>
    <source>
        <strain evidence="1 2">G5</strain>
    </source>
</reference>
<dbReference type="InterPro" id="IPR002110">
    <property type="entry name" value="Ankyrin_rpt"/>
</dbReference>
<dbReference type="OrthoDB" id="290387at2759"/>
<dbReference type="GeneID" id="14903967"/>
<dbReference type="PANTHER" id="PTHR24118">
    <property type="entry name" value="POTE ANKYRIN DOMAIN"/>
    <property type="match status" value="1"/>
</dbReference>
<dbReference type="InParanoid" id="G0R3Q7"/>
<evidence type="ECO:0000313" key="1">
    <source>
        <dbReference type="EMBL" id="EGR27874.1"/>
    </source>
</evidence>
<evidence type="ECO:0000313" key="2">
    <source>
        <dbReference type="Proteomes" id="UP000008983"/>
    </source>
</evidence>
<proteinExistence type="predicted"/>
<dbReference type="Pfam" id="PF00023">
    <property type="entry name" value="Ank"/>
    <property type="match status" value="1"/>
</dbReference>
<dbReference type="Proteomes" id="UP000008983">
    <property type="component" value="Unassembled WGS sequence"/>
</dbReference>
<organism evidence="1 2">
    <name type="scientific">Ichthyophthirius multifiliis</name>
    <name type="common">White spot disease agent</name>
    <name type="synonym">Ich</name>
    <dbReference type="NCBI Taxonomy" id="5932"/>
    <lineage>
        <taxon>Eukaryota</taxon>
        <taxon>Sar</taxon>
        <taxon>Alveolata</taxon>
        <taxon>Ciliophora</taxon>
        <taxon>Intramacronucleata</taxon>
        <taxon>Oligohymenophorea</taxon>
        <taxon>Hymenostomatida</taxon>
        <taxon>Ophryoglenina</taxon>
        <taxon>Ichthyophthirius</taxon>
    </lineage>
</organism>
<dbReference type="PANTHER" id="PTHR24118:SF99">
    <property type="entry name" value="POTE ANKYRIN DOMAIN FAMILY MEMBER 3C-RELATED"/>
    <property type="match status" value="1"/>
</dbReference>
<keyword evidence="2" id="KW-1185">Reference proteome</keyword>
<sequence length="87" mass="9966">MASIKGQIYLVEDLLKAGANQNAFDEEGNTVFHYLMSIFDKNRQVSGRICDLLLQNGANPNRQNFEGLTSLHLAPFFKCFEFFYLLE</sequence>
<gene>
    <name evidence="1" type="ORF">IMG5_187180</name>
</gene>
<name>G0R3Q7_ICHMU</name>
<dbReference type="RefSeq" id="XP_004027219.1">
    <property type="nucleotide sequence ID" value="XM_004027170.1"/>
</dbReference>